<evidence type="ECO:0000256" key="7">
    <source>
        <dbReference type="SAM" id="MobiDB-lite"/>
    </source>
</evidence>
<dbReference type="InterPro" id="IPR005011">
    <property type="entry name" value="SNU66/SART1"/>
</dbReference>
<feature type="compositionally biased region" description="Basic and acidic residues" evidence="7">
    <location>
        <begin position="120"/>
        <end position="133"/>
    </location>
</feature>
<dbReference type="GO" id="GO:0045292">
    <property type="term" value="P:mRNA cis splicing, via spliceosome"/>
    <property type="evidence" value="ECO:0007669"/>
    <property type="project" value="TreeGrafter"/>
</dbReference>
<organism evidence="8 9">
    <name type="scientific">Exaiptasia diaphana</name>
    <name type="common">Tropical sea anemone</name>
    <name type="synonym">Aiptasia pulchella</name>
    <dbReference type="NCBI Taxonomy" id="2652724"/>
    <lineage>
        <taxon>Eukaryota</taxon>
        <taxon>Metazoa</taxon>
        <taxon>Cnidaria</taxon>
        <taxon>Anthozoa</taxon>
        <taxon>Hexacorallia</taxon>
        <taxon>Actiniaria</taxon>
        <taxon>Aiptasiidae</taxon>
        <taxon>Exaiptasia</taxon>
    </lineage>
</organism>
<feature type="compositionally biased region" description="Basic and acidic residues" evidence="7">
    <location>
        <begin position="69"/>
        <end position="86"/>
    </location>
</feature>
<evidence type="ECO:0000256" key="2">
    <source>
        <dbReference type="ARBA" id="ARBA00006076"/>
    </source>
</evidence>
<dbReference type="RefSeq" id="XP_020917388.1">
    <property type="nucleotide sequence ID" value="XM_021061729.2"/>
</dbReference>
<accession>A0A913Y9T6</accession>
<keyword evidence="4" id="KW-0508">mRNA splicing</keyword>
<sequence length="763" mass="87481">MGSSKKHKDKDKERDRDRKRDKDRRHRKRSRSRDRDEDRKDRREYRESDSDKKKKTVDDQDDLFEYALEEAKNDEISGETGRHEESASGGGDSLSIEETNKLRAKLGLKPLKVDDGEEKTEEKKTALLDDVHVPAKNMGETEIQEKMRRKLEEIREKRKIHQKLVKVKTLGEEDSDDESASAWVKKNRKNQKEKEMAEKRARMLEEMDAEFGVGDLINEEFGSMKRKSYTSRDLKGLTVEHDQTGFKEGTTTILTLKDQGILDDEGDTLHNVNMGDFEKAKKNQDLRKKKSSYQPYDEVDENDMFKVKGVLDKYDEEIEGEKKKVFALGSGGQFDTSREDDLEKIKARLRNEMVSLEMAQPRLASEYYTEEEMLKFKKPKKKRKIRKREVLKADALESISGSYLASGDHGSRNTKSKPKAEQQQTNFGEEAMDIAPLEQDDEEYYYNQDTQDNNLILEDDEAQLELEVALQRSRLAKKKKEKVGVEKMVQDLAAATKQEQSTNKDEASIVIDSTSEFCRALGDIPTYGAAGNREEEEEEDDADWRMDLDQPQKDAQGGWELVQTQEEKKKVDADKLEEESRVLDEEPIVGSGMAAALLLASKKGLLNAPGKQKREEKFVAELPSVGVIDEEKMSGEGKDRSRSGRDRDYERNKDRYGVEKEGYIPKVKLDYVDEHGRQMTPKEAFRYLSHRFHGKMPAKMKTEKRAKKVHEDIAMQKMSSVDTPLNTAALLKDKQKESQSPYLILSGGGNTFSSGTTLISKKK</sequence>
<feature type="region of interest" description="Disordered" evidence="7">
    <location>
        <begin position="170"/>
        <end position="199"/>
    </location>
</feature>
<proteinExistence type="inferred from homology"/>
<dbReference type="Pfam" id="PF19252">
    <property type="entry name" value="HIND"/>
    <property type="match status" value="1"/>
</dbReference>
<dbReference type="InterPro" id="IPR045347">
    <property type="entry name" value="HIND"/>
</dbReference>
<feature type="region of interest" description="Disordered" evidence="7">
    <location>
        <begin position="402"/>
        <end position="432"/>
    </location>
</feature>
<dbReference type="GeneID" id="110254702"/>
<dbReference type="PANTHER" id="PTHR14152">
    <property type="entry name" value="SQUAMOUS CELL CARCINOMA ANTIGEN RECOGNISED BY CYTOTOXIC T LYMPHOCYTES"/>
    <property type="match status" value="1"/>
</dbReference>
<evidence type="ECO:0000313" key="8">
    <source>
        <dbReference type="EnsemblMetazoa" id="XP_020917388.1"/>
    </source>
</evidence>
<evidence type="ECO:0008006" key="10">
    <source>
        <dbReference type="Google" id="ProtNLM"/>
    </source>
</evidence>
<comment type="subcellular location">
    <subcellularLocation>
        <location evidence="1">Nucleus</location>
    </subcellularLocation>
</comment>
<reference evidence="8" key="1">
    <citation type="submission" date="2022-11" db="UniProtKB">
        <authorList>
            <consortium name="EnsemblMetazoa"/>
        </authorList>
    </citation>
    <scope>IDENTIFICATION</scope>
</reference>
<protein>
    <recommendedName>
        <fullName evidence="10">U4/U6.U5 tri-snRNP-associated protein 1</fullName>
    </recommendedName>
</protein>
<feature type="compositionally biased region" description="Basic and acidic residues" evidence="7">
    <location>
        <begin position="33"/>
        <end position="58"/>
    </location>
</feature>
<dbReference type="OMA" id="KRRDYTG"/>
<dbReference type="Proteomes" id="UP000887567">
    <property type="component" value="Unplaced"/>
</dbReference>
<feature type="compositionally biased region" description="Basic residues" evidence="7">
    <location>
        <begin position="21"/>
        <end position="32"/>
    </location>
</feature>
<dbReference type="OrthoDB" id="5583at2759"/>
<dbReference type="EnsemblMetazoa" id="XM_021061729.2">
    <property type="protein sequence ID" value="XP_020917388.1"/>
    <property type="gene ID" value="LOC110254702"/>
</dbReference>
<keyword evidence="6" id="KW-0175">Coiled coil</keyword>
<feature type="region of interest" description="Disordered" evidence="7">
    <location>
        <begin position="113"/>
        <end position="133"/>
    </location>
</feature>
<evidence type="ECO:0000313" key="9">
    <source>
        <dbReference type="Proteomes" id="UP000887567"/>
    </source>
</evidence>
<evidence type="ECO:0000256" key="4">
    <source>
        <dbReference type="ARBA" id="ARBA00023187"/>
    </source>
</evidence>
<evidence type="ECO:0000256" key="6">
    <source>
        <dbReference type="SAM" id="Coils"/>
    </source>
</evidence>
<feature type="compositionally biased region" description="Basic and acidic residues" evidence="7">
    <location>
        <begin position="190"/>
        <end position="199"/>
    </location>
</feature>
<feature type="compositionally biased region" description="Basic and acidic residues" evidence="7">
    <location>
        <begin position="10"/>
        <end position="20"/>
    </location>
</feature>
<name>A0A913Y9T6_EXADI</name>
<comment type="similarity">
    <text evidence="2">Belongs to the SNU66/SART1 family.</text>
</comment>
<dbReference type="KEGG" id="epa:110254702"/>
<feature type="compositionally biased region" description="Basic and acidic residues" evidence="7">
    <location>
        <begin position="629"/>
        <end position="656"/>
    </location>
</feature>
<feature type="region of interest" description="Disordered" evidence="7">
    <location>
        <begin position="524"/>
        <end position="543"/>
    </location>
</feature>
<dbReference type="PANTHER" id="PTHR14152:SF5">
    <property type="entry name" value="U4_U6.U5 TRI-SNRNP-ASSOCIATED PROTEIN 1"/>
    <property type="match status" value="1"/>
</dbReference>
<keyword evidence="5" id="KW-0539">Nucleus</keyword>
<dbReference type="GO" id="GO:0000481">
    <property type="term" value="P:maturation of 5S rRNA"/>
    <property type="evidence" value="ECO:0007669"/>
    <property type="project" value="TreeGrafter"/>
</dbReference>
<feature type="compositionally biased region" description="Basic and acidic residues" evidence="7">
    <location>
        <begin position="565"/>
        <end position="581"/>
    </location>
</feature>
<evidence type="ECO:0000256" key="5">
    <source>
        <dbReference type="ARBA" id="ARBA00023242"/>
    </source>
</evidence>
<feature type="region of interest" description="Disordered" evidence="7">
    <location>
        <begin position="1"/>
        <end position="98"/>
    </location>
</feature>
<evidence type="ECO:0000256" key="1">
    <source>
        <dbReference type="ARBA" id="ARBA00004123"/>
    </source>
</evidence>
<keyword evidence="9" id="KW-1185">Reference proteome</keyword>
<evidence type="ECO:0000256" key="3">
    <source>
        <dbReference type="ARBA" id="ARBA00022664"/>
    </source>
</evidence>
<feature type="region of interest" description="Disordered" evidence="7">
    <location>
        <begin position="554"/>
        <end position="581"/>
    </location>
</feature>
<dbReference type="GO" id="GO:0046540">
    <property type="term" value="C:U4/U6 x U5 tri-snRNP complex"/>
    <property type="evidence" value="ECO:0007669"/>
    <property type="project" value="InterPro"/>
</dbReference>
<dbReference type="AlphaFoldDB" id="A0A913Y9T6"/>
<dbReference type="Pfam" id="PF03343">
    <property type="entry name" value="SART-1"/>
    <property type="match status" value="1"/>
</dbReference>
<feature type="compositionally biased region" description="Acidic residues" evidence="7">
    <location>
        <begin position="59"/>
        <end position="68"/>
    </location>
</feature>
<feature type="region of interest" description="Disordered" evidence="7">
    <location>
        <begin position="626"/>
        <end position="656"/>
    </location>
</feature>
<feature type="coiled-coil region" evidence="6">
    <location>
        <begin position="447"/>
        <end position="481"/>
    </location>
</feature>
<keyword evidence="3" id="KW-0507">mRNA processing</keyword>